<feature type="region of interest" description="Disordered" evidence="2">
    <location>
        <begin position="366"/>
        <end position="385"/>
    </location>
</feature>
<feature type="region of interest" description="Disordered" evidence="2">
    <location>
        <begin position="88"/>
        <end position="287"/>
    </location>
</feature>
<dbReference type="PANTHER" id="PTHR31809:SF0">
    <property type="entry name" value="BUD13 HOMOLOG"/>
    <property type="match status" value="1"/>
</dbReference>
<dbReference type="GO" id="GO:0070274">
    <property type="term" value="C:RES complex"/>
    <property type="evidence" value="ECO:0007669"/>
    <property type="project" value="TreeGrafter"/>
</dbReference>
<comment type="caution">
    <text evidence="3">The sequence shown here is derived from an EMBL/GenBank/DDBJ whole genome shotgun (WGS) entry which is preliminary data.</text>
</comment>
<feature type="compositionally biased region" description="Polar residues" evidence="2">
    <location>
        <begin position="110"/>
        <end position="122"/>
    </location>
</feature>
<accession>A0AAV0DNP4</accession>
<keyword evidence="4" id="KW-1185">Reference proteome</keyword>
<reference evidence="3" key="1">
    <citation type="submission" date="2022-07" db="EMBL/GenBank/DDBJ databases">
        <authorList>
            <person name="Macas J."/>
            <person name="Novak P."/>
            <person name="Neumann P."/>
        </authorList>
    </citation>
    <scope>NUCLEOTIDE SEQUENCE</scope>
</reference>
<gene>
    <name evidence="3" type="ORF">CEPIT_LOCUS15785</name>
</gene>
<name>A0AAV0DNP4_9ASTE</name>
<dbReference type="PANTHER" id="PTHR31809">
    <property type="entry name" value="BUD13 HOMOLOG"/>
    <property type="match status" value="1"/>
</dbReference>
<feature type="compositionally biased region" description="Polar residues" evidence="2">
    <location>
        <begin position="132"/>
        <end position="147"/>
    </location>
</feature>
<evidence type="ECO:0000313" key="4">
    <source>
        <dbReference type="Proteomes" id="UP001152523"/>
    </source>
</evidence>
<protein>
    <recommendedName>
        <fullName evidence="5">BUD13 homolog</fullName>
    </recommendedName>
</protein>
<dbReference type="Proteomes" id="UP001152523">
    <property type="component" value="Unassembled WGS sequence"/>
</dbReference>
<evidence type="ECO:0000256" key="2">
    <source>
        <dbReference type="SAM" id="MobiDB-lite"/>
    </source>
</evidence>
<comment type="similarity">
    <text evidence="1">Belongs to the CWC26 family.</text>
</comment>
<feature type="compositionally biased region" description="Polar residues" evidence="2">
    <location>
        <begin position="237"/>
        <end position="252"/>
    </location>
</feature>
<dbReference type="AlphaFoldDB" id="A0AAV0DNP4"/>
<evidence type="ECO:0008006" key="5">
    <source>
        <dbReference type="Google" id="ProtNLM"/>
    </source>
</evidence>
<dbReference type="Pfam" id="PF09736">
    <property type="entry name" value="Bud13"/>
    <property type="match status" value="1"/>
</dbReference>
<sequence>MVAPSSNTSSLKDYLKKYDSGYEEEKKKKKKKKTKPNITGVVIVDEDPVWQKPEKFDYEEEDGSADDEKPLVNEDIEVKRMKRLEQLRAKRPFGAISEDGSGWVSVSDAPKNTLNSDDQNLDLSPPRKRTVGNDSPSPELKLTSSRTLDADLSPPRKRRARYDTPSPEPESRKMHDDDLSPPRKRNARSGTVSSKGHGDVSPPRRRRARYDTPSPEPKLLKSRRQDDDLSPARKSSKVNSDMSPPRKSQLSANDEKSNMDLSPPRKKQVQSPAVVKQRPKTGLVTAKDVKDEIAKTKKEEWLRIKEMDPSVSGVGAAGVYRDKVTGERVSKEEFLKSHKKKEKEKPKEIKLEWGKGLAQKREMEARLQELESEKEKPFARSRDDPELDNMLKERLRWGDPMAHLVKKKQADQALLLPDLGLDDRMKESGFVIPQEVPPHSWIRRGLEAAPNRYGIKPGRHWDGVDRSNGYEKQLFKRTNEKQATEKEAYLWSVADM</sequence>
<dbReference type="EMBL" id="CAMAPF010000113">
    <property type="protein sequence ID" value="CAH9101925.1"/>
    <property type="molecule type" value="Genomic_DNA"/>
</dbReference>
<feature type="compositionally biased region" description="Basic and acidic residues" evidence="2">
    <location>
        <begin position="169"/>
        <end position="181"/>
    </location>
</feature>
<dbReference type="InterPro" id="IPR018609">
    <property type="entry name" value="Bud13"/>
</dbReference>
<dbReference type="InterPro" id="IPR051112">
    <property type="entry name" value="CWC26_splicing_factor"/>
</dbReference>
<dbReference type="GO" id="GO:0005684">
    <property type="term" value="C:U2-type spliceosomal complex"/>
    <property type="evidence" value="ECO:0007669"/>
    <property type="project" value="TreeGrafter"/>
</dbReference>
<organism evidence="3 4">
    <name type="scientific">Cuscuta epithymum</name>
    <dbReference type="NCBI Taxonomy" id="186058"/>
    <lineage>
        <taxon>Eukaryota</taxon>
        <taxon>Viridiplantae</taxon>
        <taxon>Streptophyta</taxon>
        <taxon>Embryophyta</taxon>
        <taxon>Tracheophyta</taxon>
        <taxon>Spermatophyta</taxon>
        <taxon>Magnoliopsida</taxon>
        <taxon>eudicotyledons</taxon>
        <taxon>Gunneridae</taxon>
        <taxon>Pentapetalae</taxon>
        <taxon>asterids</taxon>
        <taxon>lamiids</taxon>
        <taxon>Solanales</taxon>
        <taxon>Convolvulaceae</taxon>
        <taxon>Cuscuteae</taxon>
        <taxon>Cuscuta</taxon>
        <taxon>Cuscuta subgen. Cuscuta</taxon>
    </lineage>
</organism>
<proteinExistence type="inferred from homology"/>
<evidence type="ECO:0000256" key="1">
    <source>
        <dbReference type="ARBA" id="ARBA00011069"/>
    </source>
</evidence>
<dbReference type="GO" id="GO:0000398">
    <property type="term" value="P:mRNA splicing, via spliceosome"/>
    <property type="evidence" value="ECO:0007669"/>
    <property type="project" value="TreeGrafter"/>
</dbReference>
<dbReference type="GO" id="GO:0003723">
    <property type="term" value="F:RNA binding"/>
    <property type="evidence" value="ECO:0007669"/>
    <property type="project" value="TreeGrafter"/>
</dbReference>
<feature type="region of interest" description="Disordered" evidence="2">
    <location>
        <begin position="21"/>
        <end position="73"/>
    </location>
</feature>
<evidence type="ECO:0000313" key="3">
    <source>
        <dbReference type="EMBL" id="CAH9101925.1"/>
    </source>
</evidence>